<name>A0A918E5U0_9ACTN</name>
<reference evidence="2" key="2">
    <citation type="submission" date="2020-09" db="EMBL/GenBank/DDBJ databases">
        <authorList>
            <person name="Sun Q."/>
            <person name="Zhou Y."/>
        </authorList>
    </citation>
    <scope>NUCLEOTIDE SEQUENCE</scope>
    <source>
        <strain evidence="2">CGMCC 4.7430</strain>
    </source>
</reference>
<reference evidence="2" key="1">
    <citation type="journal article" date="2014" name="Int. J. Syst. Evol. Microbiol.">
        <title>Complete genome sequence of Corynebacterium casei LMG S-19264T (=DSM 44701T), isolated from a smear-ripened cheese.</title>
        <authorList>
            <consortium name="US DOE Joint Genome Institute (JGI-PGF)"/>
            <person name="Walter F."/>
            <person name="Albersmeier A."/>
            <person name="Kalinowski J."/>
            <person name="Ruckert C."/>
        </authorList>
    </citation>
    <scope>NUCLEOTIDE SEQUENCE</scope>
    <source>
        <strain evidence="2">CGMCC 4.7430</strain>
    </source>
</reference>
<dbReference type="Proteomes" id="UP000660745">
    <property type="component" value="Unassembled WGS sequence"/>
</dbReference>
<gene>
    <name evidence="2" type="ORF">GCM10012278_31970</name>
</gene>
<comment type="caution">
    <text evidence="2">The sequence shown here is derived from an EMBL/GenBank/DDBJ whole genome shotgun (WGS) entry which is preliminary data.</text>
</comment>
<dbReference type="EMBL" id="BMNK01000004">
    <property type="protein sequence ID" value="GGP06772.1"/>
    <property type="molecule type" value="Genomic_DNA"/>
</dbReference>
<evidence type="ECO:0000256" key="1">
    <source>
        <dbReference type="SAM" id="Phobius"/>
    </source>
</evidence>
<protein>
    <submittedName>
        <fullName evidence="2">Uncharacterized protein</fullName>
    </submittedName>
</protein>
<feature type="transmembrane region" description="Helical" evidence="1">
    <location>
        <begin position="109"/>
        <end position="128"/>
    </location>
</feature>
<evidence type="ECO:0000313" key="2">
    <source>
        <dbReference type="EMBL" id="GGP06772.1"/>
    </source>
</evidence>
<sequence>MLIIAAALAQAYDRLATSPFGGGEPHRPMPLLVLMTAMAGLLLAQSLFYWWVRRVDRRAGAGLSRRVAHPIQPGWRALIGRPNAALMVATFAGATALAVSALTTQDSTVWYAALVMLVGLAGVAAGFVMQLRDLLMRPVVAEDEMSLMADVVMRVEDARELTRPTVAWALPMVLLFGSAPAWWNAAALAFVILGLITLFLIQARTPPIATVARQAMGTR</sequence>
<proteinExistence type="predicted"/>
<feature type="transmembrane region" description="Helical" evidence="1">
    <location>
        <begin position="185"/>
        <end position="203"/>
    </location>
</feature>
<dbReference type="AlphaFoldDB" id="A0A918E5U0"/>
<keyword evidence="3" id="KW-1185">Reference proteome</keyword>
<keyword evidence="1" id="KW-0472">Membrane</keyword>
<keyword evidence="1" id="KW-1133">Transmembrane helix</keyword>
<evidence type="ECO:0000313" key="3">
    <source>
        <dbReference type="Proteomes" id="UP000660745"/>
    </source>
</evidence>
<keyword evidence="1" id="KW-0812">Transmembrane</keyword>
<accession>A0A918E5U0</accession>
<organism evidence="2 3">
    <name type="scientific">Nonomuraea glycinis</name>
    <dbReference type="NCBI Taxonomy" id="2047744"/>
    <lineage>
        <taxon>Bacteria</taxon>
        <taxon>Bacillati</taxon>
        <taxon>Actinomycetota</taxon>
        <taxon>Actinomycetes</taxon>
        <taxon>Streptosporangiales</taxon>
        <taxon>Streptosporangiaceae</taxon>
        <taxon>Nonomuraea</taxon>
    </lineage>
</organism>
<feature type="transmembrane region" description="Helical" evidence="1">
    <location>
        <begin position="32"/>
        <end position="52"/>
    </location>
</feature>